<dbReference type="EMBL" id="GL376564">
    <property type="status" value="NOT_ANNOTATED_CDS"/>
    <property type="molecule type" value="Genomic_DNA"/>
</dbReference>
<accession>K3WJ22</accession>
<dbReference type="VEuPathDB" id="FungiDB:PYU1_G004953"/>
<dbReference type="HOGENOM" id="CLU_184083_0_0_1"/>
<evidence type="ECO:0000256" key="1">
    <source>
        <dbReference type="SAM" id="MobiDB-lite"/>
    </source>
</evidence>
<protein>
    <submittedName>
        <fullName evidence="2">Uncharacterized protein</fullName>
    </submittedName>
</protein>
<dbReference type="AlphaFoldDB" id="K3WJ22"/>
<dbReference type="Proteomes" id="UP000019132">
    <property type="component" value="Unassembled WGS sequence"/>
</dbReference>
<name>K3WJ22_GLOUD</name>
<sequence>MGLFDGLGDGSTSVVSGDVNPKQLHRDTKRAMHCVIQRMNNKLRFETPEELDLLKENFAIARKRSAIGLITASAGSGLVWRYVVGARYAPFAATCT</sequence>
<dbReference type="EnsemblProtists" id="PYU1_T004964">
    <property type="protein sequence ID" value="PYU1_T004964"/>
    <property type="gene ID" value="PYU1_G004953"/>
</dbReference>
<feature type="region of interest" description="Disordered" evidence="1">
    <location>
        <begin position="1"/>
        <end position="23"/>
    </location>
</feature>
<evidence type="ECO:0000313" key="3">
    <source>
        <dbReference type="Proteomes" id="UP000019132"/>
    </source>
</evidence>
<organism evidence="2 3">
    <name type="scientific">Globisporangium ultimum (strain ATCC 200006 / CBS 805.95 / DAOM BR144)</name>
    <name type="common">Pythium ultimum</name>
    <dbReference type="NCBI Taxonomy" id="431595"/>
    <lineage>
        <taxon>Eukaryota</taxon>
        <taxon>Sar</taxon>
        <taxon>Stramenopiles</taxon>
        <taxon>Oomycota</taxon>
        <taxon>Peronosporomycetes</taxon>
        <taxon>Pythiales</taxon>
        <taxon>Pythiaceae</taxon>
        <taxon>Globisporangium</taxon>
    </lineage>
</organism>
<dbReference type="InParanoid" id="K3WJ22"/>
<keyword evidence="3" id="KW-1185">Reference proteome</keyword>
<reference evidence="3" key="2">
    <citation type="submission" date="2010-04" db="EMBL/GenBank/DDBJ databases">
        <authorList>
            <person name="Buell R."/>
            <person name="Hamilton J."/>
            <person name="Hostetler J."/>
        </authorList>
    </citation>
    <scope>NUCLEOTIDE SEQUENCE [LARGE SCALE GENOMIC DNA]</scope>
    <source>
        <strain evidence="3">DAOM:BR144</strain>
    </source>
</reference>
<reference evidence="3" key="1">
    <citation type="journal article" date="2010" name="Genome Biol.">
        <title>Genome sequence of the necrotrophic plant pathogen Pythium ultimum reveals original pathogenicity mechanisms and effector repertoire.</title>
        <authorList>
            <person name="Levesque C.A."/>
            <person name="Brouwer H."/>
            <person name="Cano L."/>
            <person name="Hamilton J.P."/>
            <person name="Holt C."/>
            <person name="Huitema E."/>
            <person name="Raffaele S."/>
            <person name="Robideau G.P."/>
            <person name="Thines M."/>
            <person name="Win J."/>
            <person name="Zerillo M.M."/>
            <person name="Beakes G.W."/>
            <person name="Boore J.L."/>
            <person name="Busam D."/>
            <person name="Dumas B."/>
            <person name="Ferriera S."/>
            <person name="Fuerstenberg S.I."/>
            <person name="Gachon C.M."/>
            <person name="Gaulin E."/>
            <person name="Govers F."/>
            <person name="Grenville-Briggs L."/>
            <person name="Horner N."/>
            <person name="Hostetler J."/>
            <person name="Jiang R.H."/>
            <person name="Johnson J."/>
            <person name="Krajaejun T."/>
            <person name="Lin H."/>
            <person name="Meijer H.J."/>
            <person name="Moore B."/>
            <person name="Morris P."/>
            <person name="Phuntmart V."/>
            <person name="Puiu D."/>
            <person name="Shetty J."/>
            <person name="Stajich J.E."/>
            <person name="Tripathy S."/>
            <person name="Wawra S."/>
            <person name="van West P."/>
            <person name="Whitty B.R."/>
            <person name="Coutinho P.M."/>
            <person name="Henrissat B."/>
            <person name="Martin F."/>
            <person name="Thomas P.D."/>
            <person name="Tyler B.M."/>
            <person name="De Vries R.P."/>
            <person name="Kamoun S."/>
            <person name="Yandell M."/>
            <person name="Tisserat N."/>
            <person name="Buell C.R."/>
        </authorList>
    </citation>
    <scope>NUCLEOTIDE SEQUENCE</scope>
    <source>
        <strain evidence="3">DAOM:BR144</strain>
    </source>
</reference>
<evidence type="ECO:0000313" key="2">
    <source>
        <dbReference type="EnsemblProtists" id="PYU1_T004964"/>
    </source>
</evidence>
<reference evidence="2" key="3">
    <citation type="submission" date="2015-02" db="UniProtKB">
        <authorList>
            <consortium name="EnsemblProtists"/>
        </authorList>
    </citation>
    <scope>IDENTIFICATION</scope>
    <source>
        <strain evidence="2">DAOM BR144</strain>
    </source>
</reference>
<proteinExistence type="predicted"/>